<dbReference type="PANTHER" id="PTHR19375">
    <property type="entry name" value="HEAT SHOCK PROTEIN 70KDA"/>
    <property type="match status" value="1"/>
</dbReference>
<keyword evidence="1" id="KW-0547">Nucleotide-binding</keyword>
<name>A0ABD0V000_DENTH</name>
<evidence type="ECO:0000313" key="4">
    <source>
        <dbReference type="Proteomes" id="UP001552299"/>
    </source>
</evidence>
<dbReference type="GO" id="GO:0005524">
    <property type="term" value="F:ATP binding"/>
    <property type="evidence" value="ECO:0007669"/>
    <property type="project" value="UniProtKB-KW"/>
</dbReference>
<organism evidence="3 4">
    <name type="scientific">Dendrobium thyrsiflorum</name>
    <name type="common">Pinecone-like raceme dendrobium</name>
    <name type="synonym">Orchid</name>
    <dbReference type="NCBI Taxonomy" id="117978"/>
    <lineage>
        <taxon>Eukaryota</taxon>
        <taxon>Viridiplantae</taxon>
        <taxon>Streptophyta</taxon>
        <taxon>Embryophyta</taxon>
        <taxon>Tracheophyta</taxon>
        <taxon>Spermatophyta</taxon>
        <taxon>Magnoliopsida</taxon>
        <taxon>Liliopsida</taxon>
        <taxon>Asparagales</taxon>
        <taxon>Orchidaceae</taxon>
        <taxon>Epidendroideae</taxon>
        <taxon>Malaxideae</taxon>
        <taxon>Dendrobiinae</taxon>
        <taxon>Dendrobium</taxon>
    </lineage>
</organism>
<dbReference type="InterPro" id="IPR013126">
    <property type="entry name" value="Hsp_70_fam"/>
</dbReference>
<evidence type="ECO:0000313" key="3">
    <source>
        <dbReference type="EMBL" id="KAL0918110.1"/>
    </source>
</evidence>
<proteinExistence type="predicted"/>
<keyword evidence="4" id="KW-1185">Reference proteome</keyword>
<gene>
    <name evidence="3" type="ORF">M5K25_010101</name>
</gene>
<comment type="caution">
    <text evidence="3">The sequence shown here is derived from an EMBL/GenBank/DDBJ whole genome shotgun (WGS) entry which is preliminary data.</text>
</comment>
<dbReference type="AlphaFoldDB" id="A0ABD0V000"/>
<sequence length="296" mass="32409">MAPTRISIDLTDIPQKIGGFVMGRYIVVEGSKGLKLMGAAASTTNEEVATVLKDAVDVVKSVFNAENFDAAIIVIPNDTKQKHQDDIISYGRGHGFNITQVIKEHTAVSAAYVEKVQPNISTNLAIISLTGGIVEISVVSIVPIDDPYVRYQFILQEHKAHPAVIDLDESKDQQKGSGSGITGFIEGVANAALVNVLDILQNILESRNIRKAEVDKVVFVGKASRWETVRKAVKESFSEAEVWELGIDKPDEIVAYGAAYLSHLNMVMPMYLPDDLLVDQRGHGWMREEGPPLGWK</sequence>
<protein>
    <submittedName>
        <fullName evidence="3">Uncharacterized protein</fullName>
    </submittedName>
</protein>
<evidence type="ECO:0000256" key="2">
    <source>
        <dbReference type="ARBA" id="ARBA00022840"/>
    </source>
</evidence>
<dbReference type="Gene3D" id="3.30.420.40">
    <property type="match status" value="4"/>
</dbReference>
<dbReference type="Pfam" id="PF00012">
    <property type="entry name" value="HSP70"/>
    <property type="match status" value="1"/>
</dbReference>
<dbReference type="SUPFAM" id="SSF53067">
    <property type="entry name" value="Actin-like ATPase domain"/>
    <property type="match status" value="1"/>
</dbReference>
<dbReference type="EMBL" id="JANQDX010000009">
    <property type="protein sequence ID" value="KAL0918110.1"/>
    <property type="molecule type" value="Genomic_DNA"/>
</dbReference>
<accession>A0ABD0V000</accession>
<keyword evidence="2" id="KW-0067">ATP-binding</keyword>
<dbReference type="Proteomes" id="UP001552299">
    <property type="component" value="Unassembled WGS sequence"/>
</dbReference>
<reference evidence="3 4" key="1">
    <citation type="journal article" date="2024" name="Plant Biotechnol. J.">
        <title>Dendrobium thyrsiflorum genome and its molecular insights into genes involved in important horticultural traits.</title>
        <authorList>
            <person name="Chen B."/>
            <person name="Wang J.Y."/>
            <person name="Zheng P.J."/>
            <person name="Li K.L."/>
            <person name="Liang Y.M."/>
            <person name="Chen X.F."/>
            <person name="Zhang C."/>
            <person name="Zhao X."/>
            <person name="He X."/>
            <person name="Zhang G.Q."/>
            <person name="Liu Z.J."/>
            <person name="Xu Q."/>
        </authorList>
    </citation>
    <scope>NUCLEOTIDE SEQUENCE [LARGE SCALE GENOMIC DNA]</scope>
    <source>
        <strain evidence="3">GZMU011</strain>
    </source>
</reference>
<dbReference type="InterPro" id="IPR043129">
    <property type="entry name" value="ATPase_NBD"/>
</dbReference>
<evidence type="ECO:0000256" key="1">
    <source>
        <dbReference type="ARBA" id="ARBA00022741"/>
    </source>
</evidence>